<dbReference type="SUPFAM" id="SSF56024">
    <property type="entry name" value="Phospholipase D/nuclease"/>
    <property type="match status" value="2"/>
</dbReference>
<keyword evidence="8" id="KW-0539">Nucleus</keyword>
<dbReference type="EMBL" id="JANBUO010000001">
    <property type="protein sequence ID" value="KAJ2809539.1"/>
    <property type="molecule type" value="Genomic_DNA"/>
</dbReference>
<dbReference type="AlphaFoldDB" id="A0A9W8I1R0"/>
<evidence type="ECO:0000256" key="6">
    <source>
        <dbReference type="ARBA" id="ARBA00022839"/>
    </source>
</evidence>
<keyword evidence="5" id="KW-0378">Hydrolase</keyword>
<protein>
    <recommendedName>
        <fullName evidence="13">Phospholipase D/nuclease</fullName>
    </recommendedName>
</protein>
<reference evidence="11" key="1">
    <citation type="submission" date="2022-07" db="EMBL/GenBank/DDBJ databases">
        <title>Phylogenomic reconstructions and comparative analyses of Kickxellomycotina fungi.</title>
        <authorList>
            <person name="Reynolds N.K."/>
            <person name="Stajich J.E."/>
            <person name="Barry K."/>
            <person name="Grigoriev I.V."/>
            <person name="Crous P."/>
            <person name="Smith M.E."/>
        </authorList>
    </citation>
    <scope>NUCLEOTIDE SEQUENCE</scope>
    <source>
        <strain evidence="11">NRRL 1565</strain>
    </source>
</reference>
<evidence type="ECO:0000313" key="11">
    <source>
        <dbReference type="EMBL" id="KAJ2809539.1"/>
    </source>
</evidence>
<dbReference type="GO" id="GO:0003697">
    <property type="term" value="F:single-stranded DNA binding"/>
    <property type="evidence" value="ECO:0007669"/>
    <property type="project" value="TreeGrafter"/>
</dbReference>
<dbReference type="CDD" id="cd09122">
    <property type="entry name" value="PLDc_Tdp1_1"/>
    <property type="match status" value="1"/>
</dbReference>
<feature type="binding site" evidence="10">
    <location>
        <position position="347"/>
    </location>
    <ligand>
        <name>substrate</name>
    </ligand>
</feature>
<dbReference type="Pfam" id="PF06087">
    <property type="entry name" value="Tyr-DNA_phospho"/>
    <property type="match status" value="1"/>
</dbReference>
<sequence>MVINRATDSHLQYPDGAVRITQLKDVPDNSEDTVNLAELLDATELTEALLTTYALDMDWLLAHFRPDTQLTLIADQQQLSRKMENTPEQKQLRKEQGIRMITPEFIIPEVQIMHTKLMLLFYPEHMRLLVSSANLVEDEWSIVQNSVFVQDFPLDNRQIFAANEFSKDLAYSLHDLSAPFAIIARFNNVDFSRAKVSIVSSVPTGSKIQRHHMNMDSYGMLRLAKVLDIPEPNNGSLEFEPCTRLYCVGSSLGKIDIGWLRDFYICAHGLNPEPISLEERREMVSDDLIDIGVAFHTQGQIDRCKYGAERCSQYIFARRDVYEDKNFVRSMLLRVKPRIENTLVHSKAIVARSGVSQKSGWIYIGSHNFTPAAWGRLYRGGKPYFNNYEFGVILKDVSYEGGTISTPSRVVWNQKPVPLPFELVWQPYSRDDTPFINELL</sequence>
<dbReference type="GO" id="GO:0003690">
    <property type="term" value="F:double-stranded DNA binding"/>
    <property type="evidence" value="ECO:0007669"/>
    <property type="project" value="TreeGrafter"/>
</dbReference>
<keyword evidence="12" id="KW-1185">Reference proteome</keyword>
<keyword evidence="6" id="KW-0269">Exonuclease</keyword>
<evidence type="ECO:0000256" key="1">
    <source>
        <dbReference type="ARBA" id="ARBA00004123"/>
    </source>
</evidence>
<accession>A0A9W8I1R0</accession>
<evidence type="ECO:0000256" key="5">
    <source>
        <dbReference type="ARBA" id="ARBA00022801"/>
    </source>
</evidence>
<evidence type="ECO:0000256" key="8">
    <source>
        <dbReference type="ARBA" id="ARBA00023242"/>
    </source>
</evidence>
<dbReference type="PANTHER" id="PTHR12415">
    <property type="entry name" value="TYROSYL-DNA PHOSPHODIESTERASE 1"/>
    <property type="match status" value="1"/>
</dbReference>
<dbReference type="GO" id="GO:0006281">
    <property type="term" value="P:DNA repair"/>
    <property type="evidence" value="ECO:0007669"/>
    <property type="project" value="UniProtKB-KW"/>
</dbReference>
<evidence type="ECO:0000313" key="12">
    <source>
        <dbReference type="Proteomes" id="UP001140094"/>
    </source>
</evidence>
<comment type="subcellular location">
    <subcellularLocation>
        <location evidence="1">Nucleus</location>
    </subcellularLocation>
</comment>
<dbReference type="OrthoDB" id="47785at2759"/>
<dbReference type="Gene3D" id="3.30.870.10">
    <property type="entry name" value="Endonuclease Chain A"/>
    <property type="match status" value="2"/>
</dbReference>
<evidence type="ECO:0000256" key="2">
    <source>
        <dbReference type="ARBA" id="ARBA00010205"/>
    </source>
</evidence>
<feature type="binding site" evidence="10">
    <location>
        <position position="116"/>
    </location>
    <ligand>
        <name>substrate</name>
    </ligand>
</feature>
<dbReference type="Proteomes" id="UP001140094">
    <property type="component" value="Unassembled WGS sequence"/>
</dbReference>
<evidence type="ECO:0000256" key="3">
    <source>
        <dbReference type="ARBA" id="ARBA00022722"/>
    </source>
</evidence>
<comment type="similarity">
    <text evidence="2">Belongs to the tyrosyl-DNA phosphodiesterase family.</text>
</comment>
<dbReference type="PANTHER" id="PTHR12415:SF0">
    <property type="entry name" value="TYROSYL-DNA PHOSPHODIESTERASE 1"/>
    <property type="match status" value="1"/>
</dbReference>
<evidence type="ECO:0008006" key="13">
    <source>
        <dbReference type="Google" id="ProtNLM"/>
    </source>
</evidence>
<keyword evidence="3" id="KW-0540">Nuclease</keyword>
<comment type="caution">
    <text evidence="11">The sequence shown here is derived from an EMBL/GenBank/DDBJ whole genome shotgun (WGS) entry which is preliminary data.</text>
</comment>
<organism evidence="11 12">
    <name type="scientific">Coemansia guatemalensis</name>
    <dbReference type="NCBI Taxonomy" id="2761395"/>
    <lineage>
        <taxon>Eukaryota</taxon>
        <taxon>Fungi</taxon>
        <taxon>Fungi incertae sedis</taxon>
        <taxon>Zoopagomycota</taxon>
        <taxon>Kickxellomycotina</taxon>
        <taxon>Kickxellomycetes</taxon>
        <taxon>Kickxellales</taxon>
        <taxon>Kickxellaceae</taxon>
        <taxon>Coemansia</taxon>
    </lineage>
</organism>
<feature type="active site" description="Proton donor/acceptor" evidence="9">
    <location>
        <position position="345"/>
    </location>
</feature>
<dbReference type="GO" id="GO:0005634">
    <property type="term" value="C:nucleus"/>
    <property type="evidence" value="ECO:0007669"/>
    <property type="project" value="UniProtKB-SubCell"/>
</dbReference>
<dbReference type="InterPro" id="IPR010347">
    <property type="entry name" value="Tdp1"/>
</dbReference>
<evidence type="ECO:0000256" key="7">
    <source>
        <dbReference type="ARBA" id="ARBA00023204"/>
    </source>
</evidence>
<dbReference type="GO" id="GO:0004527">
    <property type="term" value="F:exonuclease activity"/>
    <property type="evidence" value="ECO:0007669"/>
    <property type="project" value="UniProtKB-KW"/>
</dbReference>
<keyword evidence="4" id="KW-0227">DNA damage</keyword>
<dbReference type="GO" id="GO:0017005">
    <property type="term" value="F:3'-tyrosyl-DNA phosphodiesterase activity"/>
    <property type="evidence" value="ECO:0007669"/>
    <property type="project" value="TreeGrafter"/>
</dbReference>
<keyword evidence="7" id="KW-0234">DNA repair</keyword>
<evidence type="ECO:0000256" key="9">
    <source>
        <dbReference type="PIRSR" id="PIRSR610347-1"/>
    </source>
</evidence>
<name>A0A9W8I1R0_9FUNG</name>
<proteinExistence type="inferred from homology"/>
<evidence type="ECO:0000256" key="4">
    <source>
        <dbReference type="ARBA" id="ARBA00022763"/>
    </source>
</evidence>
<gene>
    <name evidence="11" type="ORF">H4R20_000041</name>
</gene>
<evidence type="ECO:0000256" key="10">
    <source>
        <dbReference type="PIRSR" id="PIRSR610347-2"/>
    </source>
</evidence>
<feature type="active site" description="Nucleophile" evidence="9">
    <location>
        <position position="114"/>
    </location>
</feature>